<evidence type="ECO:0000313" key="2">
    <source>
        <dbReference type="EMBL" id="KAK9131225.1"/>
    </source>
</evidence>
<feature type="compositionally biased region" description="Low complexity" evidence="1">
    <location>
        <begin position="90"/>
        <end position="104"/>
    </location>
</feature>
<dbReference type="Proteomes" id="UP001417504">
    <property type="component" value="Unassembled WGS sequence"/>
</dbReference>
<reference evidence="2 3" key="1">
    <citation type="submission" date="2024-01" db="EMBL/GenBank/DDBJ databases">
        <title>Genome assemblies of Stephania.</title>
        <authorList>
            <person name="Yang L."/>
        </authorList>
    </citation>
    <scope>NUCLEOTIDE SEQUENCE [LARGE SCALE GENOMIC DNA]</scope>
    <source>
        <strain evidence="2">QJT</strain>
        <tissue evidence="2">Leaf</tissue>
    </source>
</reference>
<protein>
    <submittedName>
        <fullName evidence="2">Uncharacterized protein</fullName>
    </submittedName>
</protein>
<keyword evidence="3" id="KW-1185">Reference proteome</keyword>
<feature type="region of interest" description="Disordered" evidence="1">
    <location>
        <begin position="31"/>
        <end position="50"/>
    </location>
</feature>
<feature type="compositionally biased region" description="Basic residues" evidence="1">
    <location>
        <begin position="41"/>
        <end position="50"/>
    </location>
</feature>
<comment type="caution">
    <text evidence="2">The sequence shown here is derived from an EMBL/GenBank/DDBJ whole genome shotgun (WGS) entry which is preliminary data.</text>
</comment>
<evidence type="ECO:0000313" key="3">
    <source>
        <dbReference type="Proteomes" id="UP001417504"/>
    </source>
</evidence>
<feature type="region of interest" description="Disordered" evidence="1">
    <location>
        <begin position="90"/>
        <end position="128"/>
    </location>
</feature>
<gene>
    <name evidence="2" type="ORF">Sjap_011712</name>
</gene>
<dbReference type="EMBL" id="JBBNAE010000004">
    <property type="protein sequence ID" value="KAK9131225.1"/>
    <property type="molecule type" value="Genomic_DNA"/>
</dbReference>
<accession>A0AAP0JCW3</accession>
<sequence>MGHFTYFTHINKQKPYFTIHLLLQTPPPPPPLLSSVVPRRTGPHRSAGRRRSSLTLFLSVSGSLSPFLSASLTISPPSLVSRFLHLSHWSSTPPSSTTAPRASSEVPLLVRDRAESSKGKGPCLGDLL</sequence>
<evidence type="ECO:0000256" key="1">
    <source>
        <dbReference type="SAM" id="MobiDB-lite"/>
    </source>
</evidence>
<name>A0AAP0JCW3_9MAGN</name>
<proteinExistence type="predicted"/>
<dbReference type="AlphaFoldDB" id="A0AAP0JCW3"/>
<organism evidence="2 3">
    <name type="scientific">Stephania japonica</name>
    <dbReference type="NCBI Taxonomy" id="461633"/>
    <lineage>
        <taxon>Eukaryota</taxon>
        <taxon>Viridiplantae</taxon>
        <taxon>Streptophyta</taxon>
        <taxon>Embryophyta</taxon>
        <taxon>Tracheophyta</taxon>
        <taxon>Spermatophyta</taxon>
        <taxon>Magnoliopsida</taxon>
        <taxon>Ranunculales</taxon>
        <taxon>Menispermaceae</taxon>
        <taxon>Menispermoideae</taxon>
        <taxon>Cissampelideae</taxon>
        <taxon>Stephania</taxon>
    </lineage>
</organism>